<dbReference type="Pfam" id="PF01098">
    <property type="entry name" value="FTSW_RODA_SPOVE"/>
    <property type="match status" value="1"/>
</dbReference>
<accession>A0A5P3XAU0</accession>
<gene>
    <name evidence="7" type="ORF">D4A35_04605</name>
</gene>
<dbReference type="GO" id="GO:0032153">
    <property type="term" value="C:cell division site"/>
    <property type="evidence" value="ECO:0007669"/>
    <property type="project" value="TreeGrafter"/>
</dbReference>
<dbReference type="InterPro" id="IPR001182">
    <property type="entry name" value="FtsW/RodA"/>
</dbReference>
<dbReference type="GO" id="GO:0008360">
    <property type="term" value="P:regulation of cell shape"/>
    <property type="evidence" value="ECO:0007669"/>
    <property type="project" value="UniProtKB-KW"/>
</dbReference>
<dbReference type="AlphaFoldDB" id="A0A5P3XAU0"/>
<feature type="transmembrane region" description="Helical" evidence="6">
    <location>
        <begin position="52"/>
        <end position="73"/>
    </location>
</feature>
<reference evidence="7 8" key="1">
    <citation type="submission" date="2018-09" db="EMBL/GenBank/DDBJ databases">
        <title>A clostridial neurotoxin that targets Anopheles mosquitoes.</title>
        <authorList>
            <person name="Contreras E."/>
            <person name="Masuyer G."/>
            <person name="Qureshi N."/>
            <person name="Chawla S."/>
            <person name="Lim H.L."/>
            <person name="Chen J."/>
            <person name="Stenmark P."/>
            <person name="Gill S."/>
        </authorList>
    </citation>
    <scope>NUCLEOTIDE SEQUENCE [LARGE SCALE GENOMIC DNA]</scope>
    <source>
        <strain evidence="7 8">Cbm</strain>
    </source>
</reference>
<feature type="transmembrane region" description="Helical" evidence="6">
    <location>
        <begin position="193"/>
        <end position="210"/>
    </location>
</feature>
<name>A0A5P3XAU0_PARBF</name>
<evidence type="ECO:0000256" key="6">
    <source>
        <dbReference type="SAM" id="Phobius"/>
    </source>
</evidence>
<sequence length="372" mass="41007">MIMEKLTLKHIKNLNWRLILNVTLIFIFGLVMLTTATHANRTGNYREIMKQLLAFGIGVALIIFTIKIDYVKIGKFYNVFYIFTIILLLIIWVPGLGVVQEGSRRWIKLGPLYLQTSEIAKLTFIISYAKIAEGYKGKLNTIKQIIPAVLKAMPVLFLMLMQPDLGGTIVFICIMCGMLFVSGLNGKIIRNTILIGVLLLPLIYTCLAPHQKVRIEAFLNPNDLSYKGNYQVVQSMIAIGSGGVKGKGLYEGTQSQNGFLPVPDSDFIFAVIGEELGLIGMGALVLLYGAFLLTMIKDAEESKDFYGTLIIIGVTSMFAYQIIQNIGMTMALIPVTGITLPFISYGASSLVGSLAALGLVLNVGMRKRKINF</sequence>
<keyword evidence="5 6" id="KW-0472">Membrane</keyword>
<evidence type="ECO:0000256" key="1">
    <source>
        <dbReference type="ARBA" id="ARBA00004141"/>
    </source>
</evidence>
<dbReference type="GO" id="GO:0051301">
    <property type="term" value="P:cell division"/>
    <property type="evidence" value="ECO:0007669"/>
    <property type="project" value="InterPro"/>
</dbReference>
<feature type="transmembrane region" description="Helical" evidence="6">
    <location>
        <begin position="79"/>
        <end position="99"/>
    </location>
</feature>
<feature type="transmembrane region" description="Helical" evidence="6">
    <location>
        <begin position="18"/>
        <end position="40"/>
    </location>
</feature>
<feature type="transmembrane region" description="Helical" evidence="6">
    <location>
        <begin position="168"/>
        <end position="186"/>
    </location>
</feature>
<keyword evidence="4 6" id="KW-1133">Transmembrane helix</keyword>
<feature type="transmembrane region" description="Helical" evidence="6">
    <location>
        <begin position="267"/>
        <end position="293"/>
    </location>
</feature>
<feature type="transmembrane region" description="Helical" evidence="6">
    <location>
        <begin position="343"/>
        <end position="364"/>
    </location>
</feature>
<comment type="subcellular location">
    <subcellularLocation>
        <location evidence="1">Membrane</location>
        <topology evidence="1">Multi-pass membrane protein</topology>
    </subcellularLocation>
</comment>
<dbReference type="PANTHER" id="PTHR30474">
    <property type="entry name" value="CELL CYCLE PROTEIN"/>
    <property type="match status" value="1"/>
</dbReference>
<evidence type="ECO:0000313" key="8">
    <source>
        <dbReference type="Proteomes" id="UP000326961"/>
    </source>
</evidence>
<dbReference type="RefSeq" id="WP_150887534.1">
    <property type="nucleotide sequence ID" value="NZ_CP032452.1"/>
</dbReference>
<dbReference type="PANTHER" id="PTHR30474:SF1">
    <property type="entry name" value="PEPTIDOGLYCAN GLYCOSYLTRANSFERASE MRDB"/>
    <property type="match status" value="1"/>
</dbReference>
<dbReference type="GO" id="GO:0015648">
    <property type="term" value="F:lipid-linked peptidoglycan transporter activity"/>
    <property type="evidence" value="ECO:0007669"/>
    <property type="project" value="TreeGrafter"/>
</dbReference>
<evidence type="ECO:0000256" key="2">
    <source>
        <dbReference type="ARBA" id="ARBA00022692"/>
    </source>
</evidence>
<evidence type="ECO:0000256" key="5">
    <source>
        <dbReference type="ARBA" id="ARBA00023136"/>
    </source>
</evidence>
<organism evidence="7 8">
    <name type="scientific">Paraclostridium bifermentans</name>
    <name type="common">Clostridium bifermentans</name>
    <dbReference type="NCBI Taxonomy" id="1490"/>
    <lineage>
        <taxon>Bacteria</taxon>
        <taxon>Bacillati</taxon>
        <taxon>Bacillota</taxon>
        <taxon>Clostridia</taxon>
        <taxon>Peptostreptococcales</taxon>
        <taxon>Peptostreptococcaceae</taxon>
        <taxon>Paraclostridium</taxon>
    </lineage>
</organism>
<dbReference type="Proteomes" id="UP000326961">
    <property type="component" value="Chromosome"/>
</dbReference>
<proteinExistence type="predicted"/>
<keyword evidence="3" id="KW-0133">Cell shape</keyword>
<evidence type="ECO:0000256" key="3">
    <source>
        <dbReference type="ARBA" id="ARBA00022960"/>
    </source>
</evidence>
<evidence type="ECO:0000313" key="7">
    <source>
        <dbReference type="EMBL" id="QEZ68256.1"/>
    </source>
</evidence>
<protein>
    <submittedName>
        <fullName evidence="7">Rod shape-determining protein RodA</fullName>
    </submittedName>
</protein>
<feature type="transmembrane region" description="Helical" evidence="6">
    <location>
        <begin position="305"/>
        <end position="323"/>
    </location>
</feature>
<dbReference type="EMBL" id="CP032452">
    <property type="protein sequence ID" value="QEZ68256.1"/>
    <property type="molecule type" value="Genomic_DNA"/>
</dbReference>
<keyword evidence="2 6" id="KW-0812">Transmembrane</keyword>
<dbReference type="GO" id="GO:0005886">
    <property type="term" value="C:plasma membrane"/>
    <property type="evidence" value="ECO:0007669"/>
    <property type="project" value="TreeGrafter"/>
</dbReference>
<evidence type="ECO:0000256" key="4">
    <source>
        <dbReference type="ARBA" id="ARBA00022989"/>
    </source>
</evidence>